<gene>
    <name evidence="1" type="ORF">GETHED_03420</name>
</gene>
<evidence type="ECO:0000313" key="1">
    <source>
        <dbReference type="EMBL" id="GLH65978.1"/>
    </source>
</evidence>
<keyword evidence="2" id="KW-1185">Reference proteome</keyword>
<dbReference type="Pfam" id="PF08849">
    <property type="entry name" value="BrxA"/>
    <property type="match status" value="1"/>
</dbReference>
<sequence length="258" mass="29511">MAAPEATVSSYGVIKGPMVEETYACFRAWDWKLNQNENLKRLKEQNFVGAASVNWLRDVYKVLHSRFDPNGKDKPLTLLAQKDPGLESWKHLLLWHWAQDEYLLRMFLLDWLGPRLREGFVRFKPEDLLPALKKLWDKGGPVAEPWSEATTKRVATGLLKAAAIFGLMEGGTVKTLATYHLPEPCFIYALRFLLDREGSPRKAVEAPDWGIFLMDSQAVKQELLRLHQYRKLEYHAAGSLVELTLPHANLLDLVNGWS</sequence>
<proteinExistence type="predicted"/>
<dbReference type="InterPro" id="IPR023137">
    <property type="entry name" value="BrxA_sf"/>
</dbReference>
<name>A0ABQ5PUE8_9BACT</name>
<comment type="caution">
    <text evidence="1">The sequence shown here is derived from an EMBL/GenBank/DDBJ whole genome shotgun (WGS) entry which is preliminary data.</text>
</comment>
<dbReference type="Gene3D" id="1.10.3540.10">
    <property type="entry name" value="uncharacterized protein from magnetospirillum magneticum domain"/>
    <property type="match status" value="1"/>
</dbReference>
<dbReference type="EMBL" id="BSDC01000001">
    <property type="protein sequence ID" value="GLH65978.1"/>
    <property type="molecule type" value="Genomic_DNA"/>
</dbReference>
<dbReference type="RefSeq" id="WP_285606066.1">
    <property type="nucleotide sequence ID" value="NZ_BSDC01000001.1"/>
</dbReference>
<evidence type="ECO:0000313" key="2">
    <source>
        <dbReference type="Proteomes" id="UP001165044"/>
    </source>
</evidence>
<dbReference type="InterPro" id="IPR014948">
    <property type="entry name" value="BrxA"/>
</dbReference>
<organism evidence="1 2">
    <name type="scientific">Geothrix edaphica</name>
    <dbReference type="NCBI Taxonomy" id="2927976"/>
    <lineage>
        <taxon>Bacteria</taxon>
        <taxon>Pseudomonadati</taxon>
        <taxon>Acidobacteriota</taxon>
        <taxon>Holophagae</taxon>
        <taxon>Holophagales</taxon>
        <taxon>Holophagaceae</taxon>
        <taxon>Geothrix</taxon>
    </lineage>
</organism>
<accession>A0ABQ5PUE8</accession>
<evidence type="ECO:0008006" key="3">
    <source>
        <dbReference type="Google" id="ProtNLM"/>
    </source>
</evidence>
<reference evidence="1" key="1">
    <citation type="journal article" date="2023" name="Antonie Van Leeuwenhoek">
        <title>Mesoterricola silvestris gen. nov., sp. nov., Mesoterricola sediminis sp. nov., Geothrix oryzae sp. nov., Geothrix edaphica sp. nov., Geothrix rubra sp. nov., and Geothrix limicola sp. nov., six novel members of Acidobacteriota isolated from soils.</title>
        <authorList>
            <person name="Itoh H."/>
            <person name="Sugisawa Y."/>
            <person name="Mise K."/>
            <person name="Xu Z."/>
            <person name="Kuniyasu M."/>
            <person name="Ushijima N."/>
            <person name="Kawano K."/>
            <person name="Kobayashi E."/>
            <person name="Shiratori Y."/>
            <person name="Masuda Y."/>
            <person name="Senoo K."/>
        </authorList>
    </citation>
    <scope>NUCLEOTIDE SEQUENCE</scope>
    <source>
        <strain evidence="1">Red802</strain>
    </source>
</reference>
<protein>
    <recommendedName>
        <fullName evidence="3">DUF1819 family protein</fullName>
    </recommendedName>
</protein>
<dbReference type="Proteomes" id="UP001165044">
    <property type="component" value="Unassembled WGS sequence"/>
</dbReference>